<comment type="subcellular location">
    <subcellularLocation>
        <location evidence="1">Cell membrane</location>
        <topology evidence="1">Multi-pass membrane protein</topology>
    </subcellularLocation>
</comment>
<organism evidence="8 9">
    <name type="scientific">Ktedonospora formicarum</name>
    <dbReference type="NCBI Taxonomy" id="2778364"/>
    <lineage>
        <taxon>Bacteria</taxon>
        <taxon>Bacillati</taxon>
        <taxon>Chloroflexota</taxon>
        <taxon>Ktedonobacteria</taxon>
        <taxon>Ktedonobacterales</taxon>
        <taxon>Ktedonobacteraceae</taxon>
        <taxon>Ktedonospora</taxon>
    </lineage>
</organism>
<keyword evidence="3" id="KW-1003">Cell membrane</keyword>
<gene>
    <name evidence="8" type="ORF">KSX_52720</name>
</gene>
<reference evidence="8" key="1">
    <citation type="submission" date="2020-10" db="EMBL/GenBank/DDBJ databases">
        <title>Taxonomic study of unclassified bacteria belonging to the class Ktedonobacteria.</title>
        <authorList>
            <person name="Yabe S."/>
            <person name="Wang C.M."/>
            <person name="Zheng Y."/>
            <person name="Sakai Y."/>
            <person name="Cavaletti L."/>
            <person name="Monciardini P."/>
            <person name="Donadio S."/>
        </authorList>
    </citation>
    <scope>NUCLEOTIDE SEQUENCE</scope>
    <source>
        <strain evidence="8">SOSP1-1</strain>
    </source>
</reference>
<sequence>MDRWHKQKTMRIMDVMRVLLVLSLLLVSGPGPLPFLSAPTSALPIPMKLGAIYLVVAATSSLSQFFNPSTKVLLRCIVPEGKLTRAFALTTGSAMVAWSLGSALAGIFYAYLGVSSAITLNAASFICSWLLIRSMHVSEPAESLVVQKERLHHVFKELWEGLRYIEENLLLRTLLRAESLLAFGLGIINTLALI</sequence>
<keyword evidence="5 7" id="KW-1133">Transmembrane helix</keyword>
<dbReference type="GO" id="GO:0005886">
    <property type="term" value="C:plasma membrane"/>
    <property type="evidence" value="ECO:0007669"/>
    <property type="project" value="UniProtKB-SubCell"/>
</dbReference>
<evidence type="ECO:0008006" key="10">
    <source>
        <dbReference type="Google" id="ProtNLM"/>
    </source>
</evidence>
<dbReference type="SUPFAM" id="SSF103473">
    <property type="entry name" value="MFS general substrate transporter"/>
    <property type="match status" value="1"/>
</dbReference>
<evidence type="ECO:0000256" key="3">
    <source>
        <dbReference type="ARBA" id="ARBA00022475"/>
    </source>
</evidence>
<feature type="transmembrane region" description="Helical" evidence="7">
    <location>
        <begin position="86"/>
        <end position="108"/>
    </location>
</feature>
<keyword evidence="6 7" id="KW-0472">Membrane</keyword>
<dbReference type="EMBL" id="BNJF01000002">
    <property type="protein sequence ID" value="GHO47109.1"/>
    <property type="molecule type" value="Genomic_DNA"/>
</dbReference>
<accession>A0A8J3I9G3</accession>
<feature type="transmembrane region" description="Helical" evidence="7">
    <location>
        <begin position="47"/>
        <end position="66"/>
    </location>
</feature>
<evidence type="ECO:0000313" key="8">
    <source>
        <dbReference type="EMBL" id="GHO47109.1"/>
    </source>
</evidence>
<dbReference type="AlphaFoldDB" id="A0A8J3I9G3"/>
<evidence type="ECO:0000256" key="7">
    <source>
        <dbReference type="SAM" id="Phobius"/>
    </source>
</evidence>
<evidence type="ECO:0000256" key="6">
    <source>
        <dbReference type="ARBA" id="ARBA00023136"/>
    </source>
</evidence>
<dbReference type="Pfam" id="PF05977">
    <property type="entry name" value="MFS_3"/>
    <property type="match status" value="1"/>
</dbReference>
<evidence type="ECO:0000256" key="1">
    <source>
        <dbReference type="ARBA" id="ARBA00004651"/>
    </source>
</evidence>
<evidence type="ECO:0000256" key="2">
    <source>
        <dbReference type="ARBA" id="ARBA00022448"/>
    </source>
</evidence>
<proteinExistence type="predicted"/>
<dbReference type="PANTHER" id="PTHR43266:SF8">
    <property type="entry name" value="MACROLIDE-EFFLUX PROTEIN"/>
    <property type="match status" value="1"/>
</dbReference>
<dbReference type="Proteomes" id="UP000612362">
    <property type="component" value="Unassembled WGS sequence"/>
</dbReference>
<comment type="caution">
    <text evidence="8">The sequence shown here is derived from an EMBL/GenBank/DDBJ whole genome shotgun (WGS) entry which is preliminary data.</text>
</comment>
<keyword evidence="4 7" id="KW-0812">Transmembrane</keyword>
<dbReference type="Gene3D" id="1.20.1250.20">
    <property type="entry name" value="MFS general substrate transporter like domains"/>
    <property type="match status" value="1"/>
</dbReference>
<dbReference type="PANTHER" id="PTHR43266">
    <property type="entry name" value="MACROLIDE-EFFLUX PROTEIN"/>
    <property type="match status" value="1"/>
</dbReference>
<evidence type="ECO:0000256" key="4">
    <source>
        <dbReference type="ARBA" id="ARBA00022692"/>
    </source>
</evidence>
<dbReference type="InterPro" id="IPR036259">
    <property type="entry name" value="MFS_trans_sf"/>
</dbReference>
<evidence type="ECO:0000313" key="9">
    <source>
        <dbReference type="Proteomes" id="UP000612362"/>
    </source>
</evidence>
<protein>
    <recommendedName>
        <fullName evidence="10">MFS transporter</fullName>
    </recommendedName>
</protein>
<dbReference type="InterPro" id="IPR010290">
    <property type="entry name" value="TM_effector"/>
</dbReference>
<keyword evidence="9" id="KW-1185">Reference proteome</keyword>
<feature type="transmembrane region" description="Helical" evidence="7">
    <location>
        <begin position="114"/>
        <end position="132"/>
    </location>
</feature>
<evidence type="ECO:0000256" key="5">
    <source>
        <dbReference type="ARBA" id="ARBA00022989"/>
    </source>
</evidence>
<name>A0A8J3I9G3_9CHLR</name>
<keyword evidence="2" id="KW-0813">Transport</keyword>